<protein>
    <submittedName>
        <fullName evidence="1">Uncharacterized protein</fullName>
    </submittedName>
</protein>
<reference evidence="1" key="1">
    <citation type="submission" date="2018-05" db="EMBL/GenBank/DDBJ databases">
        <authorList>
            <person name="Lanie J.A."/>
            <person name="Ng W.-L."/>
            <person name="Kazmierczak K.M."/>
            <person name="Andrzejewski T.M."/>
            <person name="Davidsen T.M."/>
            <person name="Wayne K.J."/>
            <person name="Tettelin H."/>
            <person name="Glass J.I."/>
            <person name="Rusch D."/>
            <person name="Podicherti R."/>
            <person name="Tsui H.-C.T."/>
            <person name="Winkler M.E."/>
        </authorList>
    </citation>
    <scope>NUCLEOTIDE SEQUENCE</scope>
</reference>
<dbReference type="EMBL" id="UINC01147065">
    <property type="protein sequence ID" value="SVD38171.1"/>
    <property type="molecule type" value="Genomic_DNA"/>
</dbReference>
<organism evidence="1">
    <name type="scientific">marine metagenome</name>
    <dbReference type="NCBI Taxonomy" id="408172"/>
    <lineage>
        <taxon>unclassified sequences</taxon>
        <taxon>metagenomes</taxon>
        <taxon>ecological metagenomes</taxon>
    </lineage>
</organism>
<accession>A0A382UWY2</accession>
<sequence>MKRTMLILSRIFIAGTILIATVESTTITSASYDAGSNVLTVTFSDSILTDNILLGRMAFDDDNGGPRPDVIF</sequence>
<feature type="non-terminal residue" evidence="1">
    <location>
        <position position="72"/>
    </location>
</feature>
<gene>
    <name evidence="1" type="ORF">METZ01_LOCUS391025</name>
</gene>
<proteinExistence type="predicted"/>
<evidence type="ECO:0000313" key="1">
    <source>
        <dbReference type="EMBL" id="SVD38171.1"/>
    </source>
</evidence>
<name>A0A382UWY2_9ZZZZ</name>
<dbReference type="AlphaFoldDB" id="A0A382UWY2"/>